<dbReference type="SUPFAM" id="SSF46785">
    <property type="entry name" value="Winged helix' DNA-binding domain"/>
    <property type="match status" value="1"/>
</dbReference>
<dbReference type="PANTHER" id="PTHR46577:SF1">
    <property type="entry name" value="HTH-TYPE TRANSCRIPTIONAL REGULATORY PROTEIN GABR"/>
    <property type="match status" value="1"/>
</dbReference>
<evidence type="ECO:0000313" key="7">
    <source>
        <dbReference type="EMBL" id="SFB84559.1"/>
    </source>
</evidence>
<dbReference type="Proteomes" id="UP000199058">
    <property type="component" value="Unassembled WGS sequence"/>
</dbReference>
<dbReference type="InterPro" id="IPR051446">
    <property type="entry name" value="HTH_trans_reg/aminotransferase"/>
</dbReference>
<name>A0A1I1EBM3_9GAMM</name>
<evidence type="ECO:0000313" key="8">
    <source>
        <dbReference type="Proteomes" id="UP000199058"/>
    </source>
</evidence>
<gene>
    <name evidence="7" type="ORF">SAMN05660443_0500</name>
</gene>
<reference evidence="7 8" key="1">
    <citation type="submission" date="2016-10" db="EMBL/GenBank/DDBJ databases">
        <authorList>
            <person name="de Groot N.N."/>
        </authorList>
    </citation>
    <scope>NUCLEOTIDE SEQUENCE [LARGE SCALE GENOMIC DNA]</scope>
    <source>
        <strain evidence="7 8">DSM 18438</strain>
    </source>
</reference>
<dbReference type="GO" id="GO:0003677">
    <property type="term" value="F:DNA binding"/>
    <property type="evidence" value="ECO:0007669"/>
    <property type="project" value="UniProtKB-KW"/>
</dbReference>
<dbReference type="Gene3D" id="1.10.10.10">
    <property type="entry name" value="Winged helix-like DNA-binding domain superfamily/Winged helix DNA-binding domain"/>
    <property type="match status" value="1"/>
</dbReference>
<dbReference type="PROSITE" id="PS50949">
    <property type="entry name" value="HTH_GNTR"/>
    <property type="match status" value="1"/>
</dbReference>
<dbReference type="CDD" id="cd07377">
    <property type="entry name" value="WHTH_GntR"/>
    <property type="match status" value="1"/>
</dbReference>
<dbReference type="CDD" id="cd00609">
    <property type="entry name" value="AAT_like"/>
    <property type="match status" value="1"/>
</dbReference>
<dbReference type="Pfam" id="PF00392">
    <property type="entry name" value="GntR"/>
    <property type="match status" value="1"/>
</dbReference>
<accession>A0A1I1EBM3</accession>
<dbReference type="RefSeq" id="WP_091958638.1">
    <property type="nucleotide sequence ID" value="NZ_FOLH01000001.1"/>
</dbReference>
<dbReference type="PANTHER" id="PTHR46577">
    <property type="entry name" value="HTH-TYPE TRANSCRIPTIONAL REGULATORY PROTEIN GABR"/>
    <property type="match status" value="1"/>
</dbReference>
<dbReference type="InterPro" id="IPR004839">
    <property type="entry name" value="Aminotransferase_I/II_large"/>
</dbReference>
<keyword evidence="8" id="KW-1185">Reference proteome</keyword>
<dbReference type="STRING" id="1122252.SAMN05660443_0500"/>
<dbReference type="InterPro" id="IPR015422">
    <property type="entry name" value="PyrdxlP-dep_Trfase_small"/>
</dbReference>
<dbReference type="EMBL" id="FOLH01000001">
    <property type="protein sequence ID" value="SFB84559.1"/>
    <property type="molecule type" value="Genomic_DNA"/>
</dbReference>
<evidence type="ECO:0000256" key="4">
    <source>
        <dbReference type="ARBA" id="ARBA00023125"/>
    </source>
</evidence>
<keyword evidence="5" id="KW-0804">Transcription</keyword>
<dbReference type="GO" id="GO:0003700">
    <property type="term" value="F:DNA-binding transcription factor activity"/>
    <property type="evidence" value="ECO:0007669"/>
    <property type="project" value="InterPro"/>
</dbReference>
<dbReference type="Pfam" id="PF00155">
    <property type="entry name" value="Aminotran_1_2"/>
    <property type="match status" value="1"/>
</dbReference>
<dbReference type="InterPro" id="IPR036390">
    <property type="entry name" value="WH_DNA-bd_sf"/>
</dbReference>
<keyword evidence="3" id="KW-0805">Transcription regulation</keyword>
<evidence type="ECO:0000259" key="6">
    <source>
        <dbReference type="PROSITE" id="PS50949"/>
    </source>
</evidence>
<keyword evidence="7" id="KW-0032">Aminotransferase</keyword>
<dbReference type="Gene3D" id="3.90.1150.10">
    <property type="entry name" value="Aspartate Aminotransferase, domain 1"/>
    <property type="match status" value="1"/>
</dbReference>
<comment type="similarity">
    <text evidence="1">In the C-terminal section; belongs to the class-I pyridoxal-phosphate-dependent aminotransferase family.</text>
</comment>
<dbReference type="SUPFAM" id="SSF53383">
    <property type="entry name" value="PLP-dependent transferases"/>
    <property type="match status" value="1"/>
</dbReference>
<proteinExistence type="inferred from homology"/>
<feature type="domain" description="HTH gntR-type" evidence="6">
    <location>
        <begin position="24"/>
        <end position="92"/>
    </location>
</feature>
<dbReference type="InterPro" id="IPR015424">
    <property type="entry name" value="PyrdxlP-dep_Trfase"/>
</dbReference>
<sequence length="476" mass="53103">MTMSLKAKARARCQWLPDLEAYPGPRYKALVTAIKTAIDAGELAEEERLPPQRLLADALGVTTGTVTRAYSEAERRGLVAARVGSGTYVLSKSLSPKPDFYHLEEGRDDGSIDLSLSLMVPSSERVKTFYQALQQVAEDPEQLAAALAYQSERGQTRYLQVFVDWLARMGVEVRSEQLVVTDGGQHAMFIALQTLMAPGDLLVSDRFTYPGAIAAARQLHLRHQGVPMDAEGMDMEALERLCHQQSPKAVYVMPDLNNPTGCRMSLARRQQLAELAERYDFWILEDSVQFLPEAFRLPRMADLIPKRTLYLFSTSKILAGGLRVGLIASPEDLLPGLMASLRAHCWMAPPLMVALTCAWIERGDAERLLEWQWQEVHARQQLLADIFVDQNFSCHPYGFVVWLHLPEGWRASEFVRAAAEVGVRLLSAEPFCVGTQAAPQAVRLCVSPPAERSQLEEGLKRLYRLLTSPPKGRAVF</sequence>
<keyword evidence="2" id="KW-0663">Pyridoxal phosphate</keyword>
<protein>
    <submittedName>
        <fullName evidence="7">DNA-binding transcriptional regulator, MocR family, contains an aminotransferase domain</fullName>
    </submittedName>
</protein>
<dbReference type="OrthoDB" id="9804020at2"/>
<keyword evidence="7" id="KW-0808">Transferase</keyword>
<dbReference type="InterPro" id="IPR036388">
    <property type="entry name" value="WH-like_DNA-bd_sf"/>
</dbReference>
<evidence type="ECO:0000256" key="1">
    <source>
        <dbReference type="ARBA" id="ARBA00005384"/>
    </source>
</evidence>
<evidence type="ECO:0000256" key="5">
    <source>
        <dbReference type="ARBA" id="ARBA00023163"/>
    </source>
</evidence>
<organism evidence="7 8">
    <name type="scientific">Marinospirillum celere</name>
    <dbReference type="NCBI Taxonomy" id="1122252"/>
    <lineage>
        <taxon>Bacteria</taxon>
        <taxon>Pseudomonadati</taxon>
        <taxon>Pseudomonadota</taxon>
        <taxon>Gammaproteobacteria</taxon>
        <taxon>Oceanospirillales</taxon>
        <taxon>Oceanospirillaceae</taxon>
        <taxon>Marinospirillum</taxon>
    </lineage>
</organism>
<evidence type="ECO:0000256" key="2">
    <source>
        <dbReference type="ARBA" id="ARBA00022898"/>
    </source>
</evidence>
<dbReference type="SMART" id="SM00345">
    <property type="entry name" value="HTH_GNTR"/>
    <property type="match status" value="1"/>
</dbReference>
<dbReference type="AlphaFoldDB" id="A0A1I1EBM3"/>
<dbReference type="InterPro" id="IPR000524">
    <property type="entry name" value="Tscrpt_reg_HTH_GntR"/>
</dbReference>
<dbReference type="InterPro" id="IPR015421">
    <property type="entry name" value="PyrdxlP-dep_Trfase_major"/>
</dbReference>
<evidence type="ECO:0000256" key="3">
    <source>
        <dbReference type="ARBA" id="ARBA00023015"/>
    </source>
</evidence>
<keyword evidence="4 7" id="KW-0238">DNA-binding</keyword>
<dbReference type="GO" id="GO:0008483">
    <property type="term" value="F:transaminase activity"/>
    <property type="evidence" value="ECO:0007669"/>
    <property type="project" value="UniProtKB-KW"/>
</dbReference>
<dbReference type="GO" id="GO:0030170">
    <property type="term" value="F:pyridoxal phosphate binding"/>
    <property type="evidence" value="ECO:0007669"/>
    <property type="project" value="InterPro"/>
</dbReference>
<dbReference type="Gene3D" id="3.40.640.10">
    <property type="entry name" value="Type I PLP-dependent aspartate aminotransferase-like (Major domain)"/>
    <property type="match status" value="1"/>
</dbReference>